<sequence>MADLGDARVLILAADGFEESELFEPRQALLDAGATVTLASIKTDAIQGVVHDTEKGRTITPDLTLEDVDVDDYDALLLPGGVANPDKMRMQDRAVGIVGEFMDEGKIVAAICHAPWLLVEADVVDGRRVTSWPSVRTDLENAGADVVDEQVVVDENLITSRKPDDIPAFNRALIEALENDLGEDEDEDEVETDAEAGSDDA</sequence>
<comment type="caution">
    <text evidence="4">The sequence shown here is derived from an EMBL/GenBank/DDBJ whole genome shotgun (WGS) entry which is preliminary data.</text>
</comment>
<evidence type="ECO:0000313" key="5">
    <source>
        <dbReference type="Proteomes" id="UP000292347"/>
    </source>
</evidence>
<proteinExistence type="inferred from homology"/>
<name>A0A4Q2IVA1_9SPHN</name>
<dbReference type="PANTHER" id="PTHR42733:SF12">
    <property type="entry name" value="PROTEINASE"/>
    <property type="match status" value="1"/>
</dbReference>
<comment type="similarity">
    <text evidence="1">Belongs to the peptidase C56 family.</text>
</comment>
<dbReference type="Gene3D" id="3.40.50.880">
    <property type="match status" value="1"/>
</dbReference>
<dbReference type="SUPFAM" id="SSF52317">
    <property type="entry name" value="Class I glutamine amidotransferase-like"/>
    <property type="match status" value="1"/>
</dbReference>
<dbReference type="PANTHER" id="PTHR42733">
    <property type="entry name" value="DJ-1 PROTEIN"/>
    <property type="match status" value="1"/>
</dbReference>
<dbReference type="AlphaFoldDB" id="A0A4Q2IVA1"/>
<keyword evidence="4" id="KW-0315">Glutamine amidotransferase</keyword>
<dbReference type="OrthoDB" id="9792284at2"/>
<dbReference type="Proteomes" id="UP000292347">
    <property type="component" value="Unassembled WGS sequence"/>
</dbReference>
<protein>
    <submittedName>
        <fullName evidence="4">Type 1 glutamine amidotransferase</fullName>
    </submittedName>
</protein>
<feature type="domain" description="DJ-1/PfpI" evidence="3">
    <location>
        <begin position="8"/>
        <end position="175"/>
    </location>
</feature>
<dbReference type="InterPro" id="IPR002818">
    <property type="entry name" value="DJ-1/PfpI"/>
</dbReference>
<organism evidence="4 5">
    <name type="scientific">Sphingomonas desiccabilis</name>
    <dbReference type="NCBI Taxonomy" id="429134"/>
    <lineage>
        <taxon>Bacteria</taxon>
        <taxon>Pseudomonadati</taxon>
        <taxon>Pseudomonadota</taxon>
        <taxon>Alphaproteobacteria</taxon>
        <taxon>Sphingomonadales</taxon>
        <taxon>Sphingomonadaceae</taxon>
        <taxon>Sphingomonas</taxon>
    </lineage>
</organism>
<dbReference type="CDD" id="cd03134">
    <property type="entry name" value="GATase1_PfpI_like"/>
    <property type="match status" value="1"/>
</dbReference>
<evidence type="ECO:0000313" key="4">
    <source>
        <dbReference type="EMBL" id="RXZ32129.1"/>
    </source>
</evidence>
<feature type="region of interest" description="Disordered" evidence="2">
    <location>
        <begin position="178"/>
        <end position="201"/>
    </location>
</feature>
<evidence type="ECO:0000256" key="2">
    <source>
        <dbReference type="SAM" id="MobiDB-lite"/>
    </source>
</evidence>
<accession>A0A4Q2IVA1</accession>
<dbReference type="InterPro" id="IPR029062">
    <property type="entry name" value="Class_I_gatase-like"/>
</dbReference>
<evidence type="ECO:0000259" key="3">
    <source>
        <dbReference type="Pfam" id="PF01965"/>
    </source>
</evidence>
<evidence type="ECO:0000256" key="1">
    <source>
        <dbReference type="ARBA" id="ARBA00008542"/>
    </source>
</evidence>
<keyword evidence="5" id="KW-1185">Reference proteome</keyword>
<dbReference type="PROSITE" id="PS51276">
    <property type="entry name" value="PEPTIDASE_C56_PFPI"/>
    <property type="match status" value="1"/>
</dbReference>
<dbReference type="InterPro" id="IPR006286">
    <property type="entry name" value="C56_PfpI-like"/>
</dbReference>
<dbReference type="NCBIfam" id="TIGR01382">
    <property type="entry name" value="PfpI"/>
    <property type="match status" value="1"/>
</dbReference>
<dbReference type="GO" id="GO:0016740">
    <property type="term" value="F:transferase activity"/>
    <property type="evidence" value="ECO:0007669"/>
    <property type="project" value="UniProtKB-KW"/>
</dbReference>
<dbReference type="Pfam" id="PF01965">
    <property type="entry name" value="DJ-1_PfpI"/>
    <property type="match status" value="1"/>
</dbReference>
<dbReference type="RefSeq" id="WP_129342342.1">
    <property type="nucleotide sequence ID" value="NZ_JACIDD010000002.1"/>
</dbReference>
<gene>
    <name evidence="4" type="ORF">EO081_13220</name>
</gene>
<keyword evidence="4" id="KW-0808">Transferase</keyword>
<dbReference type="EMBL" id="SDPT01000002">
    <property type="protein sequence ID" value="RXZ32129.1"/>
    <property type="molecule type" value="Genomic_DNA"/>
</dbReference>
<reference evidence="4 5" key="1">
    <citation type="submission" date="2019-01" db="EMBL/GenBank/DDBJ databases">
        <title>Sphingomonas mucosissima sp. nov. and Sphingomonas desiccabilis sp. nov., from biological soil crusts in the Colorado Plateau, USA.</title>
        <authorList>
            <person name="Zhu D."/>
        </authorList>
    </citation>
    <scope>NUCLEOTIDE SEQUENCE [LARGE SCALE GENOMIC DNA]</scope>
    <source>
        <strain evidence="4 5">CP1D</strain>
    </source>
</reference>